<gene>
    <name evidence="1" type="ORF">NTEN_LOCUS235</name>
</gene>
<proteinExistence type="predicted"/>
<name>A0A6H5FU34_9HEMI</name>
<dbReference type="EMBL" id="CADCXU010000302">
    <property type="protein sequence ID" value="CAA9993251.1"/>
    <property type="molecule type" value="Genomic_DNA"/>
</dbReference>
<keyword evidence="2" id="KW-1185">Reference proteome</keyword>
<accession>A0A6H5FU34</accession>
<evidence type="ECO:0000313" key="1">
    <source>
        <dbReference type="EMBL" id="CAA9993251.1"/>
    </source>
</evidence>
<protein>
    <submittedName>
        <fullName evidence="1">Uncharacterized protein</fullName>
    </submittedName>
</protein>
<organism evidence="1 2">
    <name type="scientific">Nesidiocoris tenuis</name>
    <dbReference type="NCBI Taxonomy" id="355587"/>
    <lineage>
        <taxon>Eukaryota</taxon>
        <taxon>Metazoa</taxon>
        <taxon>Ecdysozoa</taxon>
        <taxon>Arthropoda</taxon>
        <taxon>Hexapoda</taxon>
        <taxon>Insecta</taxon>
        <taxon>Pterygota</taxon>
        <taxon>Neoptera</taxon>
        <taxon>Paraneoptera</taxon>
        <taxon>Hemiptera</taxon>
        <taxon>Heteroptera</taxon>
        <taxon>Panheteroptera</taxon>
        <taxon>Cimicomorpha</taxon>
        <taxon>Miridae</taxon>
        <taxon>Dicyphina</taxon>
        <taxon>Nesidiocoris</taxon>
    </lineage>
</organism>
<dbReference type="Proteomes" id="UP000479000">
    <property type="component" value="Unassembled WGS sequence"/>
</dbReference>
<sequence length="99" mass="11519">MFFLSGRATPRGRSLCGGRKIRTRCTLFFDIARTLNRFHHEISSKLSMTRDFSKQYFQNSNPHSSQNSFMRIVPSHPLLDDTLLPTLLEFLVFRNLLGK</sequence>
<reference evidence="1 2" key="1">
    <citation type="submission" date="2020-02" db="EMBL/GenBank/DDBJ databases">
        <authorList>
            <person name="Ferguson B K."/>
        </authorList>
    </citation>
    <scope>NUCLEOTIDE SEQUENCE [LARGE SCALE GENOMIC DNA]</scope>
</reference>
<evidence type="ECO:0000313" key="2">
    <source>
        <dbReference type="Proteomes" id="UP000479000"/>
    </source>
</evidence>
<dbReference type="AlphaFoldDB" id="A0A6H5FU34"/>